<reference evidence="10" key="1">
    <citation type="submission" date="2020-02" db="EMBL/GenBank/DDBJ databases">
        <authorList>
            <person name="Meier V. D."/>
        </authorList>
    </citation>
    <scope>NUCLEOTIDE SEQUENCE</scope>
    <source>
        <strain evidence="10">AVDCRST_MAG14</strain>
    </source>
</reference>
<feature type="transmembrane region" description="Helical" evidence="9">
    <location>
        <begin position="118"/>
        <end position="137"/>
    </location>
</feature>
<protein>
    <submittedName>
        <fullName evidence="10">Na+/solute symporter</fullName>
    </submittedName>
</protein>
<keyword evidence="6 9" id="KW-0472">Membrane</keyword>
<dbReference type="InterPro" id="IPR038377">
    <property type="entry name" value="Na/Glc_symporter_sf"/>
</dbReference>
<feature type="transmembrane region" description="Helical" evidence="9">
    <location>
        <begin position="157"/>
        <end position="175"/>
    </location>
</feature>
<dbReference type="EMBL" id="CADCVG010000100">
    <property type="protein sequence ID" value="CAA9460979.1"/>
    <property type="molecule type" value="Genomic_DNA"/>
</dbReference>
<feature type="transmembrane region" description="Helical" evidence="9">
    <location>
        <begin position="42"/>
        <end position="66"/>
    </location>
</feature>
<feature type="transmembrane region" description="Helical" evidence="9">
    <location>
        <begin position="6"/>
        <end position="21"/>
    </location>
</feature>
<evidence type="ECO:0000256" key="6">
    <source>
        <dbReference type="ARBA" id="ARBA00023136"/>
    </source>
</evidence>
<dbReference type="PANTHER" id="PTHR48086:SF8">
    <property type="entry name" value="MONOCARBOXYLIC ACID PERMEASE"/>
    <property type="match status" value="1"/>
</dbReference>
<feature type="transmembrane region" description="Helical" evidence="9">
    <location>
        <begin position="187"/>
        <end position="211"/>
    </location>
</feature>
<evidence type="ECO:0000256" key="5">
    <source>
        <dbReference type="ARBA" id="ARBA00022989"/>
    </source>
</evidence>
<evidence type="ECO:0000313" key="10">
    <source>
        <dbReference type="EMBL" id="CAA9460979.1"/>
    </source>
</evidence>
<dbReference type="GO" id="GO:0022857">
    <property type="term" value="F:transmembrane transporter activity"/>
    <property type="evidence" value="ECO:0007669"/>
    <property type="project" value="InterPro"/>
</dbReference>
<keyword evidence="4 9" id="KW-0812">Transmembrane</keyword>
<feature type="transmembrane region" description="Helical" evidence="9">
    <location>
        <begin position="72"/>
        <end position="97"/>
    </location>
</feature>
<dbReference type="Gene3D" id="1.20.1730.10">
    <property type="entry name" value="Sodium/glucose cotransporter"/>
    <property type="match status" value="1"/>
</dbReference>
<dbReference type="InterPro" id="IPR001734">
    <property type="entry name" value="Na/solute_symporter"/>
</dbReference>
<feature type="compositionally biased region" description="Basic and acidic residues" evidence="8">
    <location>
        <begin position="467"/>
        <end position="479"/>
    </location>
</feature>
<evidence type="ECO:0000256" key="3">
    <source>
        <dbReference type="ARBA" id="ARBA00022448"/>
    </source>
</evidence>
<keyword evidence="3" id="KW-0813">Transport</keyword>
<feature type="transmembrane region" description="Helical" evidence="9">
    <location>
        <begin position="406"/>
        <end position="425"/>
    </location>
</feature>
<comment type="subcellular location">
    <subcellularLocation>
        <location evidence="1">Membrane</location>
        <topology evidence="1">Multi-pass membrane protein</topology>
    </subcellularLocation>
</comment>
<feature type="transmembrane region" description="Helical" evidence="9">
    <location>
        <begin position="431"/>
        <end position="454"/>
    </location>
</feature>
<evidence type="ECO:0000256" key="7">
    <source>
        <dbReference type="RuleBase" id="RU362091"/>
    </source>
</evidence>
<evidence type="ECO:0000256" key="8">
    <source>
        <dbReference type="SAM" id="MobiDB-lite"/>
    </source>
</evidence>
<gene>
    <name evidence="10" type="ORF">AVDCRST_MAG14-2440</name>
</gene>
<evidence type="ECO:0000256" key="4">
    <source>
        <dbReference type="ARBA" id="ARBA00022692"/>
    </source>
</evidence>
<feature type="region of interest" description="Disordered" evidence="8">
    <location>
        <begin position="458"/>
        <end position="479"/>
    </location>
</feature>
<dbReference type="AlphaFoldDB" id="A0A6J4R0Y7"/>
<feature type="transmembrane region" description="Helical" evidence="9">
    <location>
        <begin position="231"/>
        <end position="253"/>
    </location>
</feature>
<evidence type="ECO:0000256" key="9">
    <source>
        <dbReference type="SAM" id="Phobius"/>
    </source>
</evidence>
<evidence type="ECO:0000256" key="1">
    <source>
        <dbReference type="ARBA" id="ARBA00004141"/>
    </source>
</evidence>
<comment type="similarity">
    <text evidence="2 7">Belongs to the sodium:solute symporter (SSF) (TC 2.A.21) family.</text>
</comment>
<dbReference type="PANTHER" id="PTHR48086">
    <property type="entry name" value="SODIUM/PROLINE SYMPORTER-RELATED"/>
    <property type="match status" value="1"/>
</dbReference>
<sequence>MATLVFGAIIVFSLVLAFLAARGRDVLQIEEYLVAGRSFSGFLLFFLAVGEIYSIGTMVGLPGGIYANGASYGIWFLGYILLAYPIGYFLAPLVWRAGKRYGAMTFPDMLKGHYRSRLLEVVAALTFFAYLIPWAQLQFAGLQVALGALGFGISPTTATAVAAVIAFAYIIFSGVRAPANISILKDILLFGAIVIVGVAAASAAGGVSNVFGDVGSTNPSALTIGGGQAMTFALTTIIFQAFGFITVTTPFIFTGRSEATVKRTYIVMPLYMLMYPFLIFAAYYAISAVPNLEQPNAALFAASVELLPPWLLGLVAGAAALSGLLILAVLSLTIGGVLSRNITPNLTDTSQRRLTQVVVTVYLIATAALTILAPTLMLNLISIAYFFVTQLLPALFGLLFVRQFSAVGLTAGLIAGSAAVLVLHFSQANIAGINIGLIALLLNFAVTFAVSAVVKNDSSPAPLATSRRMEERRAEGRTI</sequence>
<dbReference type="Pfam" id="PF00474">
    <property type="entry name" value="SSF"/>
    <property type="match status" value="1"/>
</dbReference>
<name>A0A6J4R0Y7_9ACTN</name>
<dbReference type="PROSITE" id="PS50283">
    <property type="entry name" value="NA_SOLUT_SYMP_3"/>
    <property type="match status" value="1"/>
</dbReference>
<proteinExistence type="inferred from homology"/>
<evidence type="ECO:0000256" key="2">
    <source>
        <dbReference type="ARBA" id="ARBA00006434"/>
    </source>
</evidence>
<dbReference type="GO" id="GO:0005886">
    <property type="term" value="C:plasma membrane"/>
    <property type="evidence" value="ECO:0007669"/>
    <property type="project" value="TreeGrafter"/>
</dbReference>
<accession>A0A6J4R0Y7</accession>
<keyword evidence="5 9" id="KW-1133">Transmembrane helix</keyword>
<organism evidence="10">
    <name type="scientific">uncultured Rubrobacteraceae bacterium</name>
    <dbReference type="NCBI Taxonomy" id="349277"/>
    <lineage>
        <taxon>Bacteria</taxon>
        <taxon>Bacillati</taxon>
        <taxon>Actinomycetota</taxon>
        <taxon>Rubrobacteria</taxon>
        <taxon>Rubrobacterales</taxon>
        <taxon>Rubrobacteraceae</taxon>
        <taxon>environmental samples</taxon>
    </lineage>
</organism>
<dbReference type="InterPro" id="IPR050277">
    <property type="entry name" value="Sodium:Solute_Symporter"/>
</dbReference>
<feature type="transmembrane region" description="Helical" evidence="9">
    <location>
        <begin position="265"/>
        <end position="286"/>
    </location>
</feature>
<feature type="transmembrane region" description="Helical" evidence="9">
    <location>
        <begin position="359"/>
        <end position="377"/>
    </location>
</feature>
<feature type="transmembrane region" description="Helical" evidence="9">
    <location>
        <begin position="310"/>
        <end position="338"/>
    </location>
</feature>